<dbReference type="InterPro" id="IPR003825">
    <property type="entry name" value="Colicin-V_CvpA"/>
</dbReference>
<evidence type="ECO:0000313" key="8">
    <source>
        <dbReference type="Proteomes" id="UP000254601"/>
    </source>
</evidence>
<dbReference type="EMBL" id="UHIC01000001">
    <property type="protein sequence ID" value="SUO97603.1"/>
    <property type="molecule type" value="Genomic_DNA"/>
</dbReference>
<dbReference type="OrthoDB" id="9810601at2"/>
<name>A0A380N0F8_9GAMM</name>
<evidence type="ECO:0000256" key="4">
    <source>
        <dbReference type="ARBA" id="ARBA00023136"/>
    </source>
</evidence>
<gene>
    <name evidence="7" type="primary">cvpA</name>
    <name evidence="7" type="ORF">NCTC13337_02520</name>
</gene>
<feature type="transmembrane region" description="Helical" evidence="6">
    <location>
        <begin position="70"/>
        <end position="95"/>
    </location>
</feature>
<dbReference type="GO" id="GO:0016020">
    <property type="term" value="C:membrane"/>
    <property type="evidence" value="ECO:0007669"/>
    <property type="project" value="UniProtKB-SubCell"/>
</dbReference>
<proteinExistence type="predicted"/>
<evidence type="ECO:0000313" key="7">
    <source>
        <dbReference type="EMBL" id="SUO97603.1"/>
    </source>
</evidence>
<evidence type="ECO:0000256" key="1">
    <source>
        <dbReference type="ARBA" id="ARBA00004141"/>
    </source>
</evidence>
<dbReference type="Proteomes" id="UP000254601">
    <property type="component" value="Unassembled WGS sequence"/>
</dbReference>
<accession>A0A380N0F8</accession>
<sequence length="278" mass="30377">MNLEGINILDAILGGIVIISALVGIARGLVREILSLAAWVIALWVAYKFSEQVSAQFVSQFIVDDRISYLASFGLLFILSLFAIGLLNLLIASLFNATGLTGFDRLLGMLFGIARGVIIGALVVFFASLYPGIDKEPWWQQSKLVPGFSNLANWGIAKLPLNIRARVQEAIDSNNVGVLETLETPSHPQVTEKAETIELTSLQETAANRSATRPEIDSVQRRQQAIQTTALSADNPIILESMSDDMTTDQNTDHIAPDSDLPPEIENNDYPLQLESIQ</sequence>
<dbReference type="PANTHER" id="PTHR36926">
    <property type="entry name" value="COLICIN V PRODUCTION PROTEIN"/>
    <property type="match status" value="1"/>
</dbReference>
<feature type="region of interest" description="Disordered" evidence="5">
    <location>
        <begin position="241"/>
        <end position="278"/>
    </location>
</feature>
<keyword evidence="8" id="KW-1185">Reference proteome</keyword>
<dbReference type="RefSeq" id="WP_072576080.1">
    <property type="nucleotide sequence ID" value="NZ_LWHB01000049.1"/>
</dbReference>
<dbReference type="AlphaFoldDB" id="A0A380N0F8"/>
<evidence type="ECO:0000256" key="3">
    <source>
        <dbReference type="ARBA" id="ARBA00022989"/>
    </source>
</evidence>
<dbReference type="PANTHER" id="PTHR36926:SF1">
    <property type="entry name" value="COLICIN V PRODUCTION PROTEIN"/>
    <property type="match status" value="1"/>
</dbReference>
<evidence type="ECO:0000256" key="5">
    <source>
        <dbReference type="SAM" id="MobiDB-lite"/>
    </source>
</evidence>
<dbReference type="InterPro" id="IPR052719">
    <property type="entry name" value="CvpA-like"/>
</dbReference>
<feature type="transmembrane region" description="Helical" evidence="6">
    <location>
        <begin position="6"/>
        <end position="26"/>
    </location>
</feature>
<organism evidence="7 8">
    <name type="scientific">Suttonella ornithocola</name>
    <dbReference type="NCBI Taxonomy" id="279832"/>
    <lineage>
        <taxon>Bacteria</taxon>
        <taxon>Pseudomonadati</taxon>
        <taxon>Pseudomonadota</taxon>
        <taxon>Gammaproteobacteria</taxon>
        <taxon>Cardiobacteriales</taxon>
        <taxon>Cardiobacteriaceae</taxon>
        <taxon>Suttonella</taxon>
    </lineage>
</organism>
<keyword evidence="2 6" id="KW-0812">Transmembrane</keyword>
<keyword evidence="4 6" id="KW-0472">Membrane</keyword>
<dbReference type="GO" id="GO:0009403">
    <property type="term" value="P:toxin biosynthetic process"/>
    <property type="evidence" value="ECO:0007669"/>
    <property type="project" value="InterPro"/>
</dbReference>
<feature type="transmembrane region" description="Helical" evidence="6">
    <location>
        <begin position="107"/>
        <end position="130"/>
    </location>
</feature>
<dbReference type="Pfam" id="PF02674">
    <property type="entry name" value="Colicin_V"/>
    <property type="match status" value="1"/>
</dbReference>
<protein>
    <submittedName>
        <fullName evidence="7">Pur regulon 18 kDa protein</fullName>
    </submittedName>
</protein>
<keyword evidence="3 6" id="KW-1133">Transmembrane helix</keyword>
<comment type="subcellular location">
    <subcellularLocation>
        <location evidence="1">Membrane</location>
        <topology evidence="1">Multi-pass membrane protein</topology>
    </subcellularLocation>
</comment>
<feature type="transmembrane region" description="Helical" evidence="6">
    <location>
        <begin position="33"/>
        <end position="50"/>
    </location>
</feature>
<reference evidence="7 8" key="1">
    <citation type="submission" date="2018-06" db="EMBL/GenBank/DDBJ databases">
        <authorList>
            <consortium name="Pathogen Informatics"/>
            <person name="Doyle S."/>
        </authorList>
    </citation>
    <scope>NUCLEOTIDE SEQUENCE [LARGE SCALE GENOMIC DNA]</scope>
    <source>
        <strain evidence="7 8">NCTC13337</strain>
    </source>
</reference>
<evidence type="ECO:0000256" key="2">
    <source>
        <dbReference type="ARBA" id="ARBA00022692"/>
    </source>
</evidence>
<evidence type="ECO:0000256" key="6">
    <source>
        <dbReference type="SAM" id="Phobius"/>
    </source>
</evidence>